<dbReference type="OrthoDB" id="5188189at2"/>
<feature type="compositionally biased region" description="Pro residues" evidence="1">
    <location>
        <begin position="113"/>
        <end position="129"/>
    </location>
</feature>
<feature type="signal peptide" evidence="2">
    <location>
        <begin position="1"/>
        <end position="27"/>
    </location>
</feature>
<evidence type="ECO:0000313" key="4">
    <source>
        <dbReference type="Proteomes" id="UP000236655"/>
    </source>
</evidence>
<proteinExistence type="predicted"/>
<accession>A0A2I7N6Q6</accession>
<organism evidence="3 4">
    <name type="scientific">Aquella oligotrophica</name>
    <dbReference type="NCBI Taxonomy" id="2067065"/>
    <lineage>
        <taxon>Bacteria</taxon>
        <taxon>Pseudomonadati</taxon>
        <taxon>Pseudomonadota</taxon>
        <taxon>Betaproteobacteria</taxon>
        <taxon>Neisseriales</taxon>
        <taxon>Neisseriaceae</taxon>
        <taxon>Aquella</taxon>
    </lineage>
</organism>
<sequence length="507" mass="55065">MKPNKHGIVLKLLIVSGFATINTSALATSIINNSSQPVTISNGLVTEGATSTIQPGNSFDIPSTWGDSQHLYARILANNTPICVTQYGVSKLPTTENQQVTTELECTSYNGPTPTPTPTPSPTPVPTPSPSGVRIYGNGTWIYDAQFLDGPDGAAYTKAGLWSPNLNSYNIGARTSSKITQFFTYGGDLEMYCRGSGEADLSEACTSKNMLVNYYPPSFYNTSLTLAKLGDSGYSSSAQYKLSADKVNSGTNAKVQIIPIVDGRLDNPASSDYLSAMNRMTQSEAQLLADNVARIYCADNSVSGVQFDLEPFDFSKSGQQYFYTQIAKDFAGQNKDSKGNDKFNCKNEDHPDGRSFSVFTFPSKVNQNLVQSLNSYNNGYVIYSLYDLPDNAPVGPVNSPANYYNLVLQEVNKAINSGAYFQLGIPAAASVHEYESLNGKVTGYKQLDYVKAAIKAINDSGVRANPRFLGVAVWGWSKYMSYPPHSTNVYSPSHPPSDVLQYLQQNM</sequence>
<dbReference type="Proteomes" id="UP000236655">
    <property type="component" value="Chromosome"/>
</dbReference>
<gene>
    <name evidence="3" type="ORF">CUN60_07325</name>
</gene>
<dbReference type="EMBL" id="CP024847">
    <property type="protein sequence ID" value="AUR52120.1"/>
    <property type="molecule type" value="Genomic_DNA"/>
</dbReference>
<dbReference type="RefSeq" id="WP_102951416.1">
    <property type="nucleotide sequence ID" value="NZ_CP024847.1"/>
</dbReference>
<feature type="chain" id="PRO_5014404879" description="GH18 domain-containing protein" evidence="2">
    <location>
        <begin position="28"/>
        <end position="507"/>
    </location>
</feature>
<dbReference type="KEGG" id="nba:CUN60_07325"/>
<evidence type="ECO:0000256" key="2">
    <source>
        <dbReference type="SAM" id="SignalP"/>
    </source>
</evidence>
<evidence type="ECO:0008006" key="5">
    <source>
        <dbReference type="Google" id="ProtNLM"/>
    </source>
</evidence>
<evidence type="ECO:0000256" key="1">
    <source>
        <dbReference type="SAM" id="MobiDB-lite"/>
    </source>
</evidence>
<dbReference type="AlphaFoldDB" id="A0A2I7N6Q6"/>
<evidence type="ECO:0000313" key="3">
    <source>
        <dbReference type="EMBL" id="AUR52120.1"/>
    </source>
</evidence>
<name>A0A2I7N6Q6_9NEIS</name>
<keyword evidence="4" id="KW-1185">Reference proteome</keyword>
<feature type="region of interest" description="Disordered" evidence="1">
    <location>
        <begin position="106"/>
        <end position="129"/>
    </location>
</feature>
<reference evidence="4" key="1">
    <citation type="submission" date="2017-11" db="EMBL/GenBank/DDBJ databases">
        <authorList>
            <person name="Chan K.G."/>
            <person name="Lee L.S."/>
        </authorList>
    </citation>
    <scope>NUCLEOTIDE SEQUENCE [LARGE SCALE GENOMIC DNA]</scope>
    <source>
        <strain evidence="4">DSM 100970</strain>
    </source>
</reference>
<keyword evidence="2" id="KW-0732">Signal</keyword>
<protein>
    <recommendedName>
        <fullName evidence="5">GH18 domain-containing protein</fullName>
    </recommendedName>
</protein>